<reference evidence="6" key="1">
    <citation type="submission" date="2022-07" db="EMBL/GenBank/DDBJ databases">
        <title>Phylogenomic reconstructions and comparative analyses of Kickxellomycotina fungi.</title>
        <authorList>
            <person name="Reynolds N.K."/>
            <person name="Stajich J.E."/>
            <person name="Barry K."/>
            <person name="Grigoriev I.V."/>
            <person name="Crous P."/>
            <person name="Smith M.E."/>
        </authorList>
    </citation>
    <scope>NUCLEOTIDE SEQUENCE</scope>
    <source>
        <strain evidence="6">NRRL 1566</strain>
    </source>
</reference>
<keyword evidence="3 5" id="KW-1133">Transmembrane helix</keyword>
<gene>
    <name evidence="6" type="ORF">IWW36_004249</name>
</gene>
<feature type="transmembrane region" description="Helical" evidence="5">
    <location>
        <begin position="195"/>
        <end position="219"/>
    </location>
</feature>
<dbReference type="Proteomes" id="UP001139887">
    <property type="component" value="Unassembled WGS sequence"/>
</dbReference>
<evidence type="ECO:0000313" key="7">
    <source>
        <dbReference type="Proteomes" id="UP001139887"/>
    </source>
</evidence>
<feature type="transmembrane region" description="Helical" evidence="5">
    <location>
        <begin position="112"/>
        <end position="136"/>
    </location>
</feature>
<keyword evidence="4 5" id="KW-0472">Membrane</keyword>
<keyword evidence="7" id="KW-1185">Reference proteome</keyword>
<protein>
    <recommendedName>
        <fullName evidence="8">RTA1 like protein</fullName>
    </recommendedName>
</protein>
<evidence type="ECO:0000256" key="5">
    <source>
        <dbReference type="SAM" id="Phobius"/>
    </source>
</evidence>
<dbReference type="EMBL" id="JANBUW010000487">
    <property type="protein sequence ID" value="KAJ2846651.1"/>
    <property type="molecule type" value="Genomic_DNA"/>
</dbReference>
<feature type="transmembrane region" description="Helical" evidence="5">
    <location>
        <begin position="5"/>
        <end position="25"/>
    </location>
</feature>
<dbReference type="PANTHER" id="PTHR31465">
    <property type="entry name" value="PROTEIN RTA1-RELATED"/>
    <property type="match status" value="1"/>
</dbReference>
<dbReference type="AlphaFoldDB" id="A0A9W8I514"/>
<feature type="transmembrane region" description="Helical" evidence="5">
    <location>
        <begin position="31"/>
        <end position="52"/>
    </location>
</feature>
<evidence type="ECO:0000256" key="3">
    <source>
        <dbReference type="ARBA" id="ARBA00022989"/>
    </source>
</evidence>
<feature type="transmembrane region" description="Helical" evidence="5">
    <location>
        <begin position="73"/>
        <end position="92"/>
    </location>
</feature>
<sequence length="222" mass="25274">MAARWVYILVGTAIAESIGYIFRAICIDHASLGLFICMNLFLLLPPNALALFNYKAIGEIVRKSGIQSHRFWLRPRFIVWFYFASDIFSFLLQSTGASMTAQEDTAETGKWICIGGLAIQLVFLTSFSAIIVAVMRNPLYTVDKSPRDEDSRSAKRHVMRVMVVTTALLYVRSVYRLIEFADGYGGKIYSAEWAFWVFDTVAILGMFVVYIMFVIVAYFPRY</sequence>
<dbReference type="PANTHER" id="PTHR31465:SF1">
    <property type="entry name" value="PROTEIN RTA1-RELATED"/>
    <property type="match status" value="1"/>
</dbReference>
<keyword evidence="2 5" id="KW-0812">Transmembrane</keyword>
<evidence type="ECO:0000256" key="1">
    <source>
        <dbReference type="ARBA" id="ARBA00004141"/>
    </source>
</evidence>
<dbReference type="GO" id="GO:0016020">
    <property type="term" value="C:membrane"/>
    <property type="evidence" value="ECO:0007669"/>
    <property type="project" value="UniProtKB-SubCell"/>
</dbReference>
<evidence type="ECO:0000256" key="2">
    <source>
        <dbReference type="ARBA" id="ARBA00022692"/>
    </source>
</evidence>
<dbReference type="OrthoDB" id="3358017at2759"/>
<comment type="caution">
    <text evidence="6">The sequence shown here is derived from an EMBL/GenBank/DDBJ whole genome shotgun (WGS) entry which is preliminary data.</text>
</comment>
<accession>A0A9W8I514</accession>
<comment type="subcellular location">
    <subcellularLocation>
        <location evidence="1">Membrane</location>
        <topology evidence="1">Multi-pass membrane protein</topology>
    </subcellularLocation>
</comment>
<evidence type="ECO:0000256" key="4">
    <source>
        <dbReference type="ARBA" id="ARBA00023136"/>
    </source>
</evidence>
<name>A0A9W8I514_9FUNG</name>
<dbReference type="InterPro" id="IPR007568">
    <property type="entry name" value="RTA1"/>
</dbReference>
<organism evidence="6 7">
    <name type="scientific">Coemansia brasiliensis</name>
    <dbReference type="NCBI Taxonomy" id="2650707"/>
    <lineage>
        <taxon>Eukaryota</taxon>
        <taxon>Fungi</taxon>
        <taxon>Fungi incertae sedis</taxon>
        <taxon>Zoopagomycota</taxon>
        <taxon>Kickxellomycotina</taxon>
        <taxon>Kickxellomycetes</taxon>
        <taxon>Kickxellales</taxon>
        <taxon>Kickxellaceae</taxon>
        <taxon>Coemansia</taxon>
    </lineage>
</organism>
<feature type="transmembrane region" description="Helical" evidence="5">
    <location>
        <begin position="157"/>
        <end position="175"/>
    </location>
</feature>
<evidence type="ECO:0008006" key="8">
    <source>
        <dbReference type="Google" id="ProtNLM"/>
    </source>
</evidence>
<dbReference type="Pfam" id="PF04479">
    <property type="entry name" value="RTA1"/>
    <property type="match status" value="1"/>
</dbReference>
<proteinExistence type="predicted"/>
<evidence type="ECO:0000313" key="6">
    <source>
        <dbReference type="EMBL" id="KAJ2846651.1"/>
    </source>
</evidence>